<keyword evidence="1" id="KW-0812">Transmembrane</keyword>
<organism evidence="3">
    <name type="scientific">uncultured Caudovirales phage</name>
    <dbReference type="NCBI Taxonomy" id="2100421"/>
    <lineage>
        <taxon>Viruses</taxon>
        <taxon>Duplodnaviria</taxon>
        <taxon>Heunggongvirae</taxon>
        <taxon>Uroviricota</taxon>
        <taxon>Caudoviricetes</taxon>
        <taxon>Peduoviridae</taxon>
        <taxon>Maltschvirus</taxon>
        <taxon>Maltschvirus maltsch</taxon>
    </lineage>
</organism>
<sequence length="128" mass="14565">MVYRILSMLIAGFLTWAYGGSVTQALQFGTASLLMGLALFYVYDRVWIRIPWNRNATGSDSRVRTLVKSIIYRIIAWLVVIATARVMWADTNMVAVAMATTQFVMNLLCYFATERAWNQIAWGKVIKT</sequence>
<feature type="domain" description="DUF2061" evidence="2">
    <location>
        <begin position="2"/>
        <end position="47"/>
    </location>
</feature>
<keyword evidence="1" id="KW-0472">Membrane</keyword>
<feature type="transmembrane region" description="Helical" evidence="1">
    <location>
        <begin position="29"/>
        <end position="48"/>
    </location>
</feature>
<evidence type="ECO:0000256" key="1">
    <source>
        <dbReference type="SAM" id="Phobius"/>
    </source>
</evidence>
<dbReference type="EMBL" id="LR796167">
    <property type="protein sequence ID" value="CAB4122946.1"/>
    <property type="molecule type" value="Genomic_DNA"/>
</dbReference>
<accession>A0A6J5KNW9</accession>
<reference evidence="3" key="1">
    <citation type="submission" date="2020-04" db="EMBL/GenBank/DDBJ databases">
        <authorList>
            <person name="Chiriac C."/>
            <person name="Salcher M."/>
            <person name="Ghai R."/>
            <person name="Kavagutti S V."/>
        </authorList>
    </citation>
    <scope>NUCLEOTIDE SEQUENCE</scope>
</reference>
<dbReference type="InterPro" id="IPR018638">
    <property type="entry name" value="DUF2061_membrane"/>
</dbReference>
<evidence type="ECO:0000259" key="2">
    <source>
        <dbReference type="Pfam" id="PF09834"/>
    </source>
</evidence>
<protein>
    <recommendedName>
        <fullName evidence="2">DUF2061 domain-containing protein</fullName>
    </recommendedName>
</protein>
<feature type="transmembrane region" description="Helical" evidence="1">
    <location>
        <begin position="94"/>
        <end position="113"/>
    </location>
</feature>
<proteinExistence type="predicted"/>
<keyword evidence="1" id="KW-1133">Transmembrane helix</keyword>
<feature type="transmembrane region" description="Helical" evidence="1">
    <location>
        <begin position="69"/>
        <end position="88"/>
    </location>
</feature>
<evidence type="ECO:0000313" key="3">
    <source>
        <dbReference type="EMBL" id="CAB4122946.1"/>
    </source>
</evidence>
<gene>
    <name evidence="3" type="ORF">UFOVP29_110</name>
</gene>
<dbReference type="Pfam" id="PF09834">
    <property type="entry name" value="DUF2061"/>
    <property type="match status" value="1"/>
</dbReference>
<name>A0A6J5KNW9_9CAUD</name>